<dbReference type="EC" id="6.5.1.1" evidence="2"/>
<dbReference type="NCBIfam" id="TIGR02779">
    <property type="entry name" value="NHEJ_ligase_lig"/>
    <property type="match status" value="1"/>
</dbReference>
<dbReference type="Pfam" id="PF01068">
    <property type="entry name" value="DNA_ligase_A_M"/>
    <property type="match status" value="1"/>
</dbReference>
<organism evidence="6 7">
    <name type="scientific">Candidatus Kapaibacterium thiocyanatum</name>
    <dbReference type="NCBI Taxonomy" id="1895771"/>
    <lineage>
        <taxon>Bacteria</taxon>
        <taxon>Pseudomonadati</taxon>
        <taxon>Candidatus Kapaibacteriota</taxon>
        <taxon>Candidatus Kapaibacteriia</taxon>
        <taxon>Candidatus Kapaibacteriales</taxon>
        <taxon>Candidatus Kapaibacteriaceae</taxon>
        <taxon>Candidatus Kapaibacterium</taxon>
    </lineage>
</organism>
<accession>A0A1M3KZ42</accession>
<dbReference type="InterPro" id="IPR014146">
    <property type="entry name" value="LigD_ligase_dom"/>
</dbReference>
<evidence type="ECO:0000256" key="4">
    <source>
        <dbReference type="ARBA" id="ARBA00034003"/>
    </source>
</evidence>
<dbReference type="InterPro" id="IPR050191">
    <property type="entry name" value="ATP-dep_DNA_ligase"/>
</dbReference>
<evidence type="ECO:0000256" key="1">
    <source>
        <dbReference type="ARBA" id="ARBA00007572"/>
    </source>
</evidence>
<dbReference type="STRING" id="1895771.BGO89_07200"/>
<proteinExistence type="inferred from homology"/>
<sequence length="315" mass="35956">MRKNDPYPRAIRPMLATLVDGPFTDRDWVFEIKWDGYRTIAMVNHGKVRLLSRNAQVFTETFAPVTATLDGLRHDAVIDGEIVVLDDMGRSRFQLLQTWKKTGQGTLVYCAFDLLWLDGHRLDALPLLDRKELLKTVLPGNPTIMYSEHVPERGEDFFRTARKSGLEGIMAKRKDSGYHAGIRSRDWLKIKTHARQEVVIAGYTEGRGSRKHFGALVLGVYEGNDLIYVGHTGTGFDEDTLEDVQAKLHRLERKTSPFDDVPVTNAPVRWVRPTLVAEVRFQEWTNDGVMRQPVFLGLRSDKNAHDVRRERVSST</sequence>
<dbReference type="AlphaFoldDB" id="A0A1M3KZ42"/>
<dbReference type="InterPro" id="IPR012340">
    <property type="entry name" value="NA-bd_OB-fold"/>
</dbReference>
<reference evidence="6 7" key="1">
    <citation type="submission" date="2016-09" db="EMBL/GenBank/DDBJ databases">
        <title>Genome-resolved meta-omics ties microbial dynamics to process performance in biotechnology for thiocyanate degradation.</title>
        <authorList>
            <person name="Kantor R.S."/>
            <person name="Huddy R.J."/>
            <person name="Iyer R."/>
            <person name="Thomas B.C."/>
            <person name="Brown C.T."/>
            <person name="Anantharaman K."/>
            <person name="Tringe S."/>
            <person name="Hettich R.L."/>
            <person name="Harrison S.T."/>
            <person name="Banfield J.F."/>
        </authorList>
    </citation>
    <scope>NUCLEOTIDE SEQUENCE [LARGE SCALE GENOMIC DNA]</scope>
    <source>
        <strain evidence="6">59-99</strain>
    </source>
</reference>
<comment type="catalytic activity">
    <reaction evidence="4">
        <text>ATP + (deoxyribonucleotide)n-3'-hydroxyl + 5'-phospho-(deoxyribonucleotide)m = (deoxyribonucleotide)n+m + AMP + diphosphate.</text>
        <dbReference type="EC" id="6.5.1.1"/>
    </reaction>
</comment>
<dbReference type="Gene3D" id="3.30.1490.70">
    <property type="match status" value="1"/>
</dbReference>
<dbReference type="InterPro" id="IPR012309">
    <property type="entry name" value="DNA_ligase_ATP-dep_C"/>
</dbReference>
<dbReference type="PANTHER" id="PTHR45674">
    <property type="entry name" value="DNA LIGASE 1/3 FAMILY MEMBER"/>
    <property type="match status" value="1"/>
</dbReference>
<comment type="caution">
    <text evidence="6">The sequence shown here is derived from an EMBL/GenBank/DDBJ whole genome shotgun (WGS) entry which is preliminary data.</text>
</comment>
<dbReference type="GO" id="GO:0005524">
    <property type="term" value="F:ATP binding"/>
    <property type="evidence" value="ECO:0007669"/>
    <property type="project" value="InterPro"/>
</dbReference>
<dbReference type="GO" id="GO:0003910">
    <property type="term" value="F:DNA ligase (ATP) activity"/>
    <property type="evidence" value="ECO:0007669"/>
    <property type="project" value="UniProtKB-EC"/>
</dbReference>
<dbReference type="Proteomes" id="UP000184233">
    <property type="component" value="Unassembled WGS sequence"/>
</dbReference>
<dbReference type="InterPro" id="IPR012310">
    <property type="entry name" value="DNA_ligase_ATP-dep_cent"/>
</dbReference>
<evidence type="ECO:0000259" key="5">
    <source>
        <dbReference type="PROSITE" id="PS50160"/>
    </source>
</evidence>
<evidence type="ECO:0000313" key="7">
    <source>
        <dbReference type="Proteomes" id="UP000184233"/>
    </source>
</evidence>
<dbReference type="GO" id="GO:0006310">
    <property type="term" value="P:DNA recombination"/>
    <property type="evidence" value="ECO:0007669"/>
    <property type="project" value="InterPro"/>
</dbReference>
<dbReference type="PANTHER" id="PTHR45674:SF4">
    <property type="entry name" value="DNA LIGASE 1"/>
    <property type="match status" value="1"/>
</dbReference>
<dbReference type="SUPFAM" id="SSF56091">
    <property type="entry name" value="DNA ligase/mRNA capping enzyme, catalytic domain"/>
    <property type="match status" value="1"/>
</dbReference>
<feature type="domain" description="ATP-dependent DNA ligase family profile" evidence="5">
    <location>
        <begin position="100"/>
        <end position="235"/>
    </location>
</feature>
<name>A0A1M3KZ42_9BACT</name>
<dbReference type="Gene3D" id="2.40.50.140">
    <property type="entry name" value="Nucleic acid-binding proteins"/>
    <property type="match status" value="1"/>
</dbReference>
<evidence type="ECO:0000313" key="6">
    <source>
        <dbReference type="EMBL" id="OJX57749.1"/>
    </source>
</evidence>
<dbReference type="PROSITE" id="PS50160">
    <property type="entry name" value="DNA_LIGASE_A3"/>
    <property type="match status" value="1"/>
</dbReference>
<keyword evidence="3" id="KW-0436">Ligase</keyword>
<dbReference type="SUPFAM" id="SSF50249">
    <property type="entry name" value="Nucleic acid-binding proteins"/>
    <property type="match status" value="1"/>
</dbReference>
<dbReference type="Gene3D" id="3.30.470.30">
    <property type="entry name" value="DNA ligase/mRNA capping enzyme"/>
    <property type="match status" value="1"/>
</dbReference>
<comment type="similarity">
    <text evidence="1">Belongs to the ATP-dependent DNA ligase family.</text>
</comment>
<dbReference type="EMBL" id="MKVH01000021">
    <property type="protein sequence ID" value="OJX57749.1"/>
    <property type="molecule type" value="Genomic_DNA"/>
</dbReference>
<dbReference type="CDD" id="cd07906">
    <property type="entry name" value="Adenylation_DNA_ligase_LigD_LigC"/>
    <property type="match status" value="1"/>
</dbReference>
<protein>
    <recommendedName>
        <fullName evidence="2">DNA ligase (ATP)</fullName>
        <ecNumber evidence="2">6.5.1.1</ecNumber>
    </recommendedName>
</protein>
<dbReference type="Pfam" id="PF04679">
    <property type="entry name" value="DNA_ligase_A_C"/>
    <property type="match status" value="1"/>
</dbReference>
<dbReference type="CDD" id="cd07971">
    <property type="entry name" value="OBF_DNA_ligase_LigD"/>
    <property type="match status" value="1"/>
</dbReference>
<gene>
    <name evidence="6" type="ORF">BGO89_07200</name>
</gene>
<dbReference type="GO" id="GO:0006281">
    <property type="term" value="P:DNA repair"/>
    <property type="evidence" value="ECO:0007669"/>
    <property type="project" value="InterPro"/>
</dbReference>
<evidence type="ECO:0000256" key="2">
    <source>
        <dbReference type="ARBA" id="ARBA00012727"/>
    </source>
</evidence>
<evidence type="ECO:0000256" key="3">
    <source>
        <dbReference type="ARBA" id="ARBA00022598"/>
    </source>
</evidence>